<dbReference type="Proteomes" id="UP001165489">
    <property type="component" value="Unassembled WGS sequence"/>
</dbReference>
<feature type="chain" id="PRO_5047410315" description="TerB family tellurite resistance protein" evidence="1">
    <location>
        <begin position="25"/>
        <end position="217"/>
    </location>
</feature>
<feature type="signal peptide" evidence="1">
    <location>
        <begin position="1"/>
        <end position="24"/>
    </location>
</feature>
<dbReference type="RefSeq" id="WP_241347343.1">
    <property type="nucleotide sequence ID" value="NZ_JAKZGP010000010.1"/>
</dbReference>
<comment type="caution">
    <text evidence="2">The sequence shown here is derived from an EMBL/GenBank/DDBJ whole genome shotgun (WGS) entry which is preliminary data.</text>
</comment>
<accession>A0ABS9UXR2</accession>
<reference evidence="2" key="1">
    <citation type="submission" date="2022-03" db="EMBL/GenBank/DDBJ databases">
        <title>De novo assembled genomes of Belliella spp. (Cyclobacteriaceae) strains.</title>
        <authorList>
            <person name="Szabo A."/>
            <person name="Korponai K."/>
            <person name="Felfoldi T."/>
        </authorList>
    </citation>
    <scope>NUCLEOTIDE SEQUENCE</scope>
    <source>
        <strain evidence="2">DSM 111904</strain>
    </source>
</reference>
<gene>
    <name evidence="2" type="ORF">MM239_06225</name>
</gene>
<keyword evidence="3" id="KW-1185">Reference proteome</keyword>
<evidence type="ECO:0000313" key="2">
    <source>
        <dbReference type="EMBL" id="MCH7408982.1"/>
    </source>
</evidence>
<dbReference type="EMBL" id="JAKZGP010000010">
    <property type="protein sequence ID" value="MCH7408982.1"/>
    <property type="molecule type" value="Genomic_DNA"/>
</dbReference>
<name>A0ABS9UXR2_9BACT</name>
<evidence type="ECO:0008006" key="4">
    <source>
        <dbReference type="Google" id="ProtNLM"/>
    </source>
</evidence>
<proteinExistence type="predicted"/>
<evidence type="ECO:0000313" key="3">
    <source>
        <dbReference type="Proteomes" id="UP001165489"/>
    </source>
</evidence>
<keyword evidence="1" id="KW-0732">Signal</keyword>
<protein>
    <recommendedName>
        <fullName evidence="4">TerB family tellurite resistance protein</fullName>
    </recommendedName>
</protein>
<sequence>MRTNLMLALLCLLCLSLPSGNKLWAQNANEWLRPKRTQRNYLITQIAALQLYGNALKRGYETFQAGSGLIRDVKAGEFSLHNQQLQTLLGFSPRISPLANATAFTTTYLSLTQQINRARQSLAGMSLKTSDHLVLAEVYAGMLEKVLANASQMKMLLRSNAFQMNEAERVEAFVALEAELQDIREDLVALNNMLSFYAAYGTAIRRENQVIQNILNQ</sequence>
<evidence type="ECO:0000256" key="1">
    <source>
        <dbReference type="SAM" id="SignalP"/>
    </source>
</evidence>
<organism evidence="2 3">
    <name type="scientific">Belliella filtrata</name>
    <dbReference type="NCBI Taxonomy" id="2923435"/>
    <lineage>
        <taxon>Bacteria</taxon>
        <taxon>Pseudomonadati</taxon>
        <taxon>Bacteroidota</taxon>
        <taxon>Cytophagia</taxon>
        <taxon>Cytophagales</taxon>
        <taxon>Cyclobacteriaceae</taxon>
        <taxon>Belliella</taxon>
    </lineage>
</organism>